<evidence type="ECO:0000256" key="1">
    <source>
        <dbReference type="SAM" id="Phobius"/>
    </source>
</evidence>
<protein>
    <submittedName>
        <fullName evidence="2">Uncharacterized protein</fullName>
    </submittedName>
</protein>
<dbReference type="RefSeq" id="WP_192834495.1">
    <property type="nucleotide sequence ID" value="NZ_JADAZL010000006.1"/>
</dbReference>
<keyword evidence="3" id="KW-1185">Reference proteome</keyword>
<feature type="transmembrane region" description="Helical" evidence="1">
    <location>
        <begin position="28"/>
        <end position="44"/>
    </location>
</feature>
<comment type="caution">
    <text evidence="2">The sequence shown here is derived from an EMBL/GenBank/DDBJ whole genome shotgun (WGS) entry which is preliminary data.</text>
</comment>
<evidence type="ECO:0000313" key="3">
    <source>
        <dbReference type="Proteomes" id="UP000619170"/>
    </source>
</evidence>
<reference evidence="3" key="2">
    <citation type="submission" date="2023-07" db="EMBL/GenBank/DDBJ databases">
        <title>Acinetobacter oleivorans assembled AC1583.</title>
        <authorList>
            <person name="Yeo C.C."/>
        </authorList>
    </citation>
    <scope>NUCLEOTIDE SEQUENCE [LARGE SCALE GENOMIC DNA]</scope>
    <source>
        <strain evidence="3">AC1583</strain>
    </source>
</reference>
<organism evidence="2 3">
    <name type="scientific">Acinetobacter oleivorans</name>
    <dbReference type="NCBI Taxonomy" id="1148157"/>
    <lineage>
        <taxon>Bacteria</taxon>
        <taxon>Pseudomonadati</taxon>
        <taxon>Pseudomonadota</taxon>
        <taxon>Gammaproteobacteria</taxon>
        <taxon>Moraxellales</taxon>
        <taxon>Moraxellaceae</taxon>
        <taxon>Acinetobacter</taxon>
    </lineage>
</organism>
<keyword evidence="1" id="KW-1133">Transmembrane helix</keyword>
<dbReference type="Proteomes" id="UP000619170">
    <property type="component" value="Unassembled WGS sequence"/>
</dbReference>
<keyword evidence="1" id="KW-0472">Membrane</keyword>
<name>A0ABR9NLN5_9GAMM</name>
<sequence>MKEIFLIISVFAALSIDSDNSLDLNRILLWLALGFGGFVVYLVTHKKGDKN</sequence>
<accession>A0ABR9NLN5</accession>
<gene>
    <name evidence="2" type="ORF">IIQ43_12495</name>
</gene>
<dbReference type="EMBL" id="JADAZL010000006">
    <property type="protein sequence ID" value="MBE2165343.1"/>
    <property type="molecule type" value="Genomic_DNA"/>
</dbReference>
<reference evidence="2 3" key="1">
    <citation type="submission" date="2020-10" db="EMBL/GenBank/DDBJ databases">
        <authorList>
            <person name="Mohd Rani F."/>
        </authorList>
    </citation>
    <scope>NUCLEOTIDE SEQUENCE [LARGE SCALE GENOMIC DNA]</scope>
    <source>
        <strain evidence="2 3">AC1583</strain>
    </source>
</reference>
<proteinExistence type="predicted"/>
<keyword evidence="1" id="KW-0812">Transmembrane</keyword>
<evidence type="ECO:0000313" key="2">
    <source>
        <dbReference type="EMBL" id="MBE2165343.1"/>
    </source>
</evidence>